<accession>A0A0B3VUT5</accession>
<proteinExistence type="inferred from homology"/>
<dbReference type="GO" id="GO:0006520">
    <property type="term" value="P:amino acid metabolic process"/>
    <property type="evidence" value="ECO:0007669"/>
    <property type="project" value="InterPro"/>
</dbReference>
<dbReference type="PANTHER" id="PTHR11879:SF22">
    <property type="entry name" value="ASPARTATE AMINOTRANSFERASE, MITOCHONDRIAL"/>
    <property type="match status" value="1"/>
</dbReference>
<dbReference type="GO" id="GO:0030170">
    <property type="term" value="F:pyridoxal phosphate binding"/>
    <property type="evidence" value="ECO:0007669"/>
    <property type="project" value="InterPro"/>
</dbReference>
<dbReference type="Gene3D" id="3.40.640.10">
    <property type="entry name" value="Type I PLP-dependent aspartate aminotransferase-like (Major domain)"/>
    <property type="match status" value="1"/>
</dbReference>
<dbReference type="GO" id="GO:0008483">
    <property type="term" value="F:transaminase activity"/>
    <property type="evidence" value="ECO:0007669"/>
    <property type="project" value="UniProtKB-KW"/>
</dbReference>
<dbReference type="EMBL" id="JWHR01000113">
    <property type="protein sequence ID" value="KHS56369.1"/>
    <property type="molecule type" value="Genomic_DNA"/>
</dbReference>
<dbReference type="CDD" id="cd00609">
    <property type="entry name" value="AAT_like"/>
    <property type="match status" value="1"/>
</dbReference>
<evidence type="ECO:0000256" key="3">
    <source>
        <dbReference type="ARBA" id="ARBA00011738"/>
    </source>
</evidence>
<reference evidence="8 9" key="1">
    <citation type="submission" date="2014-12" db="EMBL/GenBank/DDBJ databases">
        <title>Draft genome sequence of Terrisporobacter sp. 08-306576, isolated from the blood culture of a bacteremia patient.</title>
        <authorList>
            <person name="Lund L.C."/>
            <person name="Sydenham T.V."/>
            <person name="Hogh S.V."/>
            <person name="Skov M.N."/>
            <person name="Kemp M."/>
            <person name="Justesen U.S."/>
        </authorList>
    </citation>
    <scope>NUCLEOTIDE SEQUENCE [LARGE SCALE GENOMIC DNA]</scope>
    <source>
        <strain evidence="8 9">08-306576</strain>
    </source>
</reference>
<evidence type="ECO:0000256" key="1">
    <source>
        <dbReference type="ARBA" id="ARBA00001933"/>
    </source>
</evidence>
<evidence type="ECO:0000256" key="4">
    <source>
        <dbReference type="ARBA" id="ARBA00022576"/>
    </source>
</evidence>
<dbReference type="Pfam" id="PF00155">
    <property type="entry name" value="Aminotran_1_2"/>
    <property type="match status" value="1"/>
</dbReference>
<dbReference type="AlphaFoldDB" id="A0A0B3VUT5"/>
<dbReference type="RefSeq" id="WP_039680527.1">
    <property type="nucleotide sequence ID" value="NZ_JAWGXO010000008.1"/>
</dbReference>
<comment type="similarity">
    <text evidence="2">Belongs to the class-I pyridoxal-phosphate-dependent aminotransferase family.</text>
</comment>
<comment type="caution">
    <text evidence="8">The sequence shown here is derived from an EMBL/GenBank/DDBJ whole genome shotgun (WGS) entry which is preliminary data.</text>
</comment>
<keyword evidence="5 8" id="KW-0808">Transferase</keyword>
<evidence type="ECO:0000313" key="8">
    <source>
        <dbReference type="EMBL" id="KHS56369.1"/>
    </source>
</evidence>
<dbReference type="GO" id="GO:0042802">
    <property type="term" value="F:identical protein binding"/>
    <property type="evidence" value="ECO:0007669"/>
    <property type="project" value="TreeGrafter"/>
</dbReference>
<keyword evidence="4 8" id="KW-0032">Aminotransferase</keyword>
<dbReference type="SUPFAM" id="SSF53383">
    <property type="entry name" value="PLP-dependent transferases"/>
    <property type="match status" value="1"/>
</dbReference>
<comment type="subunit">
    <text evidence="3">Homodimer.</text>
</comment>
<dbReference type="OrthoDB" id="9766445at2"/>
<evidence type="ECO:0000259" key="7">
    <source>
        <dbReference type="Pfam" id="PF00155"/>
    </source>
</evidence>
<keyword evidence="9" id="KW-1185">Reference proteome</keyword>
<feature type="domain" description="Aminotransferase class I/classII large" evidence="7">
    <location>
        <begin position="37"/>
        <end position="403"/>
    </location>
</feature>
<dbReference type="InterPro" id="IPR015424">
    <property type="entry name" value="PyrdxlP-dep_Trfase"/>
</dbReference>
<dbReference type="InterPro" id="IPR015421">
    <property type="entry name" value="PyrdxlP-dep_Trfase_major"/>
</dbReference>
<sequence length="421" mass="47408">MRLSMVADHARWPRENDIIFNLSERAQNAEKEIGKENVVNATIGALMDDEGKLITMSSVFEQLKSLPNNEISAYASIAGQDDYKEAVKKVCFQGNNPDGYVRVVASPGGSGAIKLAMWNYTNPNDVILTSDWYWSPYGIIGEEAGRGVSNYKLFNDEGKFNMESFKSKFKEIIDKQGNIFTIINTPGHNPTGYSVSDDEWDEILDFAKEVAKDESKKIVLFIDVAYIDFVKDDVASRKFFKKFGNLPENILTIVGFSMSKGFTAYGMRMGAAIGISSSEDIAEEFYYSLMHSCRANWSNCNRGAMSILSHLIADEKKYSEYKIEKNQYKDMLVKRAEAFVQGAEEVNLEILPYRDGFFVSIPCNNPKEICEELTKENLYLVPLKMGLRFAVCAVSEEKCRKAPKVIKEVLEKTKSLDTTLA</sequence>
<comment type="cofactor">
    <cofactor evidence="1">
        <name>pyridoxal 5'-phosphate</name>
        <dbReference type="ChEBI" id="CHEBI:597326"/>
    </cofactor>
</comment>
<dbReference type="PANTHER" id="PTHR11879">
    <property type="entry name" value="ASPARTATE AMINOTRANSFERASE"/>
    <property type="match status" value="1"/>
</dbReference>
<evidence type="ECO:0000256" key="2">
    <source>
        <dbReference type="ARBA" id="ARBA00007441"/>
    </source>
</evidence>
<dbReference type="InterPro" id="IPR000796">
    <property type="entry name" value="Asp_trans"/>
</dbReference>
<dbReference type="InterPro" id="IPR015422">
    <property type="entry name" value="PyrdxlP-dep_Trfase_small"/>
</dbReference>
<dbReference type="InterPro" id="IPR004839">
    <property type="entry name" value="Aminotransferase_I/II_large"/>
</dbReference>
<gene>
    <name evidence="8" type="ORF">QX51_14050</name>
</gene>
<dbReference type="STRING" id="1577792.QX51_14050"/>
<evidence type="ECO:0000256" key="5">
    <source>
        <dbReference type="ARBA" id="ARBA00022679"/>
    </source>
</evidence>
<keyword evidence="6" id="KW-0663">Pyridoxal phosphate</keyword>
<dbReference type="Gene3D" id="3.90.1150.10">
    <property type="entry name" value="Aspartate Aminotransferase, domain 1"/>
    <property type="match status" value="1"/>
</dbReference>
<organism evidence="8 9">
    <name type="scientific">Terrisporobacter othiniensis</name>
    <dbReference type="NCBI Taxonomy" id="1577792"/>
    <lineage>
        <taxon>Bacteria</taxon>
        <taxon>Bacillati</taxon>
        <taxon>Bacillota</taxon>
        <taxon>Clostridia</taxon>
        <taxon>Peptostreptococcales</taxon>
        <taxon>Peptostreptococcaceae</taxon>
        <taxon>Terrisporobacter</taxon>
    </lineage>
</organism>
<protein>
    <submittedName>
        <fullName evidence="8">Aspartate aminotransferase</fullName>
    </submittedName>
</protein>
<evidence type="ECO:0000256" key="6">
    <source>
        <dbReference type="ARBA" id="ARBA00022898"/>
    </source>
</evidence>
<evidence type="ECO:0000313" key="9">
    <source>
        <dbReference type="Proteomes" id="UP000031189"/>
    </source>
</evidence>
<dbReference type="Proteomes" id="UP000031189">
    <property type="component" value="Unassembled WGS sequence"/>
</dbReference>
<name>A0A0B3VUT5_9FIRM</name>